<feature type="transmembrane region" description="Helical" evidence="1">
    <location>
        <begin position="58"/>
        <end position="78"/>
    </location>
</feature>
<name>A0ABR8KEV6_9NOSO</name>
<feature type="transmembrane region" description="Helical" evidence="1">
    <location>
        <begin position="111"/>
        <end position="130"/>
    </location>
</feature>
<protein>
    <recommendedName>
        <fullName evidence="4">Glycosyltransferase RgtA/B/C/D-like domain-containing protein</fullName>
    </recommendedName>
</protein>
<feature type="transmembrane region" description="Helical" evidence="1">
    <location>
        <begin position="85"/>
        <end position="105"/>
    </location>
</feature>
<evidence type="ECO:0000313" key="2">
    <source>
        <dbReference type="EMBL" id="MBD2736602.1"/>
    </source>
</evidence>
<feature type="transmembrane region" description="Helical" evidence="1">
    <location>
        <begin position="296"/>
        <end position="314"/>
    </location>
</feature>
<accession>A0ABR8KEV6</accession>
<feature type="transmembrane region" description="Helical" evidence="1">
    <location>
        <begin position="142"/>
        <end position="159"/>
    </location>
</feature>
<feature type="transmembrane region" description="Helical" evidence="1">
    <location>
        <begin position="268"/>
        <end position="289"/>
    </location>
</feature>
<feature type="transmembrane region" description="Helical" evidence="1">
    <location>
        <begin position="212"/>
        <end position="230"/>
    </location>
</feature>
<comment type="caution">
    <text evidence="2">The sequence shown here is derived from an EMBL/GenBank/DDBJ whole genome shotgun (WGS) entry which is preliminary data.</text>
</comment>
<dbReference type="EMBL" id="JACJTU010000022">
    <property type="protein sequence ID" value="MBD2736602.1"/>
    <property type="molecule type" value="Genomic_DNA"/>
</dbReference>
<evidence type="ECO:0008006" key="4">
    <source>
        <dbReference type="Google" id="ProtNLM"/>
    </source>
</evidence>
<keyword evidence="1" id="KW-1133">Transmembrane helix</keyword>
<keyword evidence="1" id="KW-0472">Membrane</keyword>
<keyword evidence="1" id="KW-0812">Transmembrane</keyword>
<reference evidence="2 3" key="1">
    <citation type="journal article" date="2020" name="ISME J.">
        <title>Comparative genomics reveals insights into cyanobacterial evolution and habitat adaptation.</title>
        <authorList>
            <person name="Chen M.Y."/>
            <person name="Teng W.K."/>
            <person name="Zhao L."/>
            <person name="Hu C.X."/>
            <person name="Zhou Y.K."/>
            <person name="Han B.P."/>
            <person name="Song L.R."/>
            <person name="Shu W.S."/>
        </authorList>
    </citation>
    <scope>NUCLEOTIDE SEQUENCE [LARGE SCALE GENOMIC DNA]</scope>
    <source>
        <strain evidence="2 3">FACHB-159</strain>
    </source>
</reference>
<feature type="transmembrane region" description="Helical" evidence="1">
    <location>
        <begin position="320"/>
        <end position="341"/>
    </location>
</feature>
<feature type="transmembrane region" description="Helical" evidence="1">
    <location>
        <begin position="353"/>
        <end position="373"/>
    </location>
</feature>
<sequence length="521" mass="59836">MKQHNKAVLGLLVLLVLASVTYLFTVYTDTFGERDSYRMLLGMIDSIAFDKPLGARKIYGSNISFAYYALLDFFRPIFKADLTHIVPIMNYVNAAFAILMVIPFFFFVRRYWGTLIALLANILLLILPVWRVTGQYPHPMTGSMVFMFIGLALIGYRSFLNSLSLGWKKLILWDVLIVTAFALCLMFRLDAILMFPMIPACLLLERYPLKKIVYPSILYSILPVIIFKVMQAQLAYIKDKEGDGIFEQLLLWNNPARYVDQFVRGSLLFIWGLNPLLCLIFLISCVYLFYKRRYSYILFILPTVIINYIFWLPNPAPARHFIYLSPVVAISIAILVADIFPKVRTLLKNNTKIEVALAAFLIFSLVISNKYSYSAPLSKPYSYGLMRLGTELQQLEPKGKPIFVIGDTLPIAAQMQLISKETKVSPEETNILTDESVRAQEKSAIKPKLQYVNVLNVENQKNKFTFYIQGFPTKIKEIDRFLSETDKYDGYYLVVNMLDKNGKKIDFDPSSFSKKLDILKL</sequence>
<evidence type="ECO:0000313" key="3">
    <source>
        <dbReference type="Proteomes" id="UP000637383"/>
    </source>
</evidence>
<dbReference type="Proteomes" id="UP000637383">
    <property type="component" value="Unassembled WGS sequence"/>
</dbReference>
<gene>
    <name evidence="2" type="ORF">H6H03_22385</name>
</gene>
<keyword evidence="3" id="KW-1185">Reference proteome</keyword>
<dbReference type="RefSeq" id="WP_190957218.1">
    <property type="nucleotide sequence ID" value="NZ_JACJTU010000022.1"/>
</dbReference>
<organism evidence="2 3">
    <name type="scientific">Nostoc paludosum FACHB-159</name>
    <dbReference type="NCBI Taxonomy" id="2692908"/>
    <lineage>
        <taxon>Bacteria</taxon>
        <taxon>Bacillati</taxon>
        <taxon>Cyanobacteriota</taxon>
        <taxon>Cyanophyceae</taxon>
        <taxon>Nostocales</taxon>
        <taxon>Nostocaceae</taxon>
        <taxon>Nostoc</taxon>
    </lineage>
</organism>
<evidence type="ECO:0000256" key="1">
    <source>
        <dbReference type="SAM" id="Phobius"/>
    </source>
</evidence>
<feature type="transmembrane region" description="Helical" evidence="1">
    <location>
        <begin position="171"/>
        <end position="191"/>
    </location>
</feature>
<proteinExistence type="predicted"/>